<evidence type="ECO:0000313" key="2">
    <source>
        <dbReference type="Proteomes" id="UP001549321"/>
    </source>
</evidence>
<protein>
    <recommendedName>
        <fullName evidence="3">F5/8 type C domain-containing protein</fullName>
    </recommendedName>
</protein>
<dbReference type="RefSeq" id="WP_354552099.1">
    <property type="nucleotide sequence ID" value="NZ_JBEPSM010000002.1"/>
</dbReference>
<dbReference type="Proteomes" id="UP001549321">
    <property type="component" value="Unassembled WGS sequence"/>
</dbReference>
<organism evidence="1 2">
    <name type="scientific">Kaistia defluvii</name>
    <dbReference type="NCBI Taxonomy" id="410841"/>
    <lineage>
        <taxon>Bacteria</taxon>
        <taxon>Pseudomonadati</taxon>
        <taxon>Pseudomonadota</taxon>
        <taxon>Alphaproteobacteria</taxon>
        <taxon>Hyphomicrobiales</taxon>
        <taxon>Kaistiaceae</taxon>
        <taxon>Kaistia</taxon>
    </lineage>
</organism>
<sequence length="272" mass="29276">MIVISPSVVLSSGGGVNANNPVVGWHNLVTIGNLAASGSAAAYPVLNLANPSTAQAQSWRGSNTAEQYLTVTVGTDEFIDYLAVARHNFGSGAVVVSVEGMAVEGGSWAELASEILPADDSPLLFRFVPQALFQIRLRMQPGAVIPRAAVLYVGKLLVLQRRIYVGHTPIPFGRESRITTGISESGDFLGRIVLGESLETSVDLQNMTPSWYRAQMDPFIVASKEVPFFFAWRPASYPRETGFAWMTNNPKPSNQRSNGMMQISLSMGGVSL</sequence>
<name>A0ABV2R1N6_9HYPH</name>
<comment type="caution">
    <text evidence="1">The sequence shown here is derived from an EMBL/GenBank/DDBJ whole genome shotgun (WGS) entry which is preliminary data.</text>
</comment>
<accession>A0ABV2R1N6</accession>
<evidence type="ECO:0000313" key="1">
    <source>
        <dbReference type="EMBL" id="MET4634966.1"/>
    </source>
</evidence>
<reference evidence="1 2" key="1">
    <citation type="submission" date="2024-06" db="EMBL/GenBank/DDBJ databases">
        <title>Sorghum-associated microbial communities from plants grown in Nebraska, USA.</title>
        <authorList>
            <person name="Schachtman D."/>
        </authorList>
    </citation>
    <scope>NUCLEOTIDE SEQUENCE [LARGE SCALE GENOMIC DNA]</scope>
    <source>
        <strain evidence="1 2">3207</strain>
    </source>
</reference>
<gene>
    <name evidence="1" type="ORF">ABIE08_002912</name>
</gene>
<proteinExistence type="predicted"/>
<keyword evidence="2" id="KW-1185">Reference proteome</keyword>
<dbReference type="EMBL" id="JBEPSM010000002">
    <property type="protein sequence ID" value="MET4634966.1"/>
    <property type="molecule type" value="Genomic_DNA"/>
</dbReference>
<evidence type="ECO:0008006" key="3">
    <source>
        <dbReference type="Google" id="ProtNLM"/>
    </source>
</evidence>